<feature type="transmembrane region" description="Helical" evidence="1">
    <location>
        <begin position="22"/>
        <end position="43"/>
    </location>
</feature>
<protein>
    <submittedName>
        <fullName evidence="2">Type II secretion system protein</fullName>
    </submittedName>
</protein>
<sequence length="226" mass="25286">MTICSQTSHCILSSIGCFIYDFQTLLTGIVAIGVAVVAGIPVWRQLKDSNLQARISHRETLATLLRDALQRYAEVEKAVREPMAFADRVTSDPIGEPVEIEAEDAHHLESMLHSVLDWYLVTLRDTEHADIEAAKTALKTVLDRLVATLGEAHWADHNFQHDEDHDFSDEAWAEIEARCAAAKVEATERVGEVEQALRVLRGAQQQWVQSLRSQIARLDLQIAAPR</sequence>
<organism evidence="2 3">
    <name type="scientific">Sphingomonas canadensis</name>
    <dbReference type="NCBI Taxonomy" id="1219257"/>
    <lineage>
        <taxon>Bacteria</taxon>
        <taxon>Pseudomonadati</taxon>
        <taxon>Pseudomonadota</taxon>
        <taxon>Alphaproteobacteria</taxon>
        <taxon>Sphingomonadales</taxon>
        <taxon>Sphingomonadaceae</taxon>
        <taxon>Sphingomonas</taxon>
    </lineage>
</organism>
<dbReference type="RefSeq" id="WP_264945219.1">
    <property type="nucleotide sequence ID" value="NZ_JAPDRA010000007.1"/>
</dbReference>
<gene>
    <name evidence="2" type="ORF">ACFQ1E_14210</name>
</gene>
<evidence type="ECO:0000256" key="1">
    <source>
        <dbReference type="SAM" id="Phobius"/>
    </source>
</evidence>
<evidence type="ECO:0000313" key="3">
    <source>
        <dbReference type="Proteomes" id="UP001596977"/>
    </source>
</evidence>
<reference evidence="3" key="1">
    <citation type="journal article" date="2019" name="Int. J. Syst. Evol. Microbiol.">
        <title>The Global Catalogue of Microorganisms (GCM) 10K type strain sequencing project: providing services to taxonomists for standard genome sequencing and annotation.</title>
        <authorList>
            <consortium name="The Broad Institute Genomics Platform"/>
            <consortium name="The Broad Institute Genome Sequencing Center for Infectious Disease"/>
            <person name="Wu L."/>
            <person name="Ma J."/>
        </authorList>
    </citation>
    <scope>NUCLEOTIDE SEQUENCE [LARGE SCALE GENOMIC DNA]</scope>
    <source>
        <strain evidence="3">CCUG 62982</strain>
    </source>
</reference>
<name>A0ABW3H7M9_9SPHN</name>
<keyword evidence="3" id="KW-1185">Reference proteome</keyword>
<proteinExistence type="predicted"/>
<accession>A0ABW3H7M9</accession>
<keyword evidence="1" id="KW-0812">Transmembrane</keyword>
<keyword evidence="1" id="KW-1133">Transmembrane helix</keyword>
<comment type="caution">
    <text evidence="2">The sequence shown here is derived from an EMBL/GenBank/DDBJ whole genome shotgun (WGS) entry which is preliminary data.</text>
</comment>
<evidence type="ECO:0000313" key="2">
    <source>
        <dbReference type="EMBL" id="MFD0947501.1"/>
    </source>
</evidence>
<keyword evidence="1" id="KW-0472">Membrane</keyword>
<dbReference type="Proteomes" id="UP001596977">
    <property type="component" value="Unassembled WGS sequence"/>
</dbReference>
<dbReference type="EMBL" id="JBHTJG010000007">
    <property type="protein sequence ID" value="MFD0947501.1"/>
    <property type="molecule type" value="Genomic_DNA"/>
</dbReference>